<dbReference type="GO" id="GO:0051495">
    <property type="term" value="P:positive regulation of cytoskeleton organization"/>
    <property type="evidence" value="ECO:0007669"/>
    <property type="project" value="UniProtKB-ARBA"/>
</dbReference>
<dbReference type="GO" id="GO:1902905">
    <property type="term" value="P:positive regulation of supramolecular fiber organization"/>
    <property type="evidence" value="ECO:0007669"/>
    <property type="project" value="UniProtKB-ARBA"/>
</dbReference>
<name>A0A151HYR8_9HYME</name>
<dbReference type="InterPro" id="IPR001060">
    <property type="entry name" value="FCH_dom"/>
</dbReference>
<dbReference type="InterPro" id="IPR031160">
    <property type="entry name" value="F_BAR_dom"/>
</dbReference>
<dbReference type="Gene3D" id="3.30.710.10">
    <property type="entry name" value="Potassium Channel Kv1.1, Chain A"/>
    <property type="match status" value="1"/>
</dbReference>
<dbReference type="STRING" id="520822.A0A151HYR8"/>
<dbReference type="EMBL" id="KQ976720">
    <property type="protein sequence ID" value="KYM76720.1"/>
    <property type="molecule type" value="Genomic_DNA"/>
</dbReference>
<keyword evidence="6" id="KW-0677">Repeat</keyword>
<evidence type="ECO:0000256" key="6">
    <source>
        <dbReference type="ARBA" id="ARBA00022737"/>
    </source>
</evidence>
<gene>
    <name evidence="16" type="ORF">ALC53_12879</name>
</gene>
<protein>
    <submittedName>
        <fullName evidence="16">BTB/POZ domain-containing protein 10</fullName>
    </submittedName>
</protein>
<evidence type="ECO:0000256" key="1">
    <source>
        <dbReference type="ARBA" id="ARBA00004316"/>
    </source>
</evidence>
<accession>A0A151HYR8</accession>
<evidence type="ECO:0000256" key="3">
    <source>
        <dbReference type="ARBA" id="ARBA00022443"/>
    </source>
</evidence>
<dbReference type="GO" id="GO:0042995">
    <property type="term" value="C:cell projection"/>
    <property type="evidence" value="ECO:0007669"/>
    <property type="project" value="UniProtKB-SubCell"/>
</dbReference>
<evidence type="ECO:0000256" key="5">
    <source>
        <dbReference type="ARBA" id="ARBA00022553"/>
    </source>
</evidence>
<feature type="compositionally biased region" description="Acidic residues" evidence="13">
    <location>
        <begin position="1285"/>
        <end position="1295"/>
    </location>
</feature>
<dbReference type="Gene3D" id="1.20.1270.60">
    <property type="entry name" value="Arfaptin homology (AH) domain/BAR domain"/>
    <property type="match status" value="1"/>
</dbReference>
<organism evidence="16 17">
    <name type="scientific">Atta colombica</name>
    <dbReference type="NCBI Taxonomy" id="520822"/>
    <lineage>
        <taxon>Eukaryota</taxon>
        <taxon>Metazoa</taxon>
        <taxon>Ecdysozoa</taxon>
        <taxon>Arthropoda</taxon>
        <taxon>Hexapoda</taxon>
        <taxon>Insecta</taxon>
        <taxon>Pterygota</taxon>
        <taxon>Neoptera</taxon>
        <taxon>Endopterygota</taxon>
        <taxon>Hymenoptera</taxon>
        <taxon>Apocrita</taxon>
        <taxon>Aculeata</taxon>
        <taxon>Formicoidea</taxon>
        <taxon>Formicidae</taxon>
        <taxon>Myrmicinae</taxon>
        <taxon>Atta</taxon>
    </lineage>
</organism>
<dbReference type="GO" id="GO:0030833">
    <property type="term" value="P:regulation of actin filament polymerization"/>
    <property type="evidence" value="ECO:0007669"/>
    <property type="project" value="UniProtKB-ARBA"/>
</dbReference>
<keyword evidence="17" id="KW-1185">Reference proteome</keyword>
<feature type="region of interest" description="Disordered" evidence="13">
    <location>
        <begin position="84"/>
        <end position="114"/>
    </location>
</feature>
<proteinExistence type="predicted"/>
<dbReference type="InterPro" id="IPR039886">
    <property type="entry name" value="BTBD10/KCTD20"/>
</dbReference>
<keyword evidence="9" id="KW-0966">Cell projection</keyword>
<sequence>MLNPSERISYMQDSSSDTETDYKETDGRHRLYKNRLSCGGSSKPKSCLVQRDSSGDRHCHSFNSGRNSQVTKFINRIRSNVNMAKQSQTQNQNSSKDNTMSGGSATASITGVSNQPASDERITLIVDNTRFIVDPALFTAHPNTMLGRMFSSGVEYAQPNERGEYEVADGISAMVFRAILEYYKGGVIRCPPTVSVQELREACDYLLVPFDASTVKCQNLRGLLHELSNEGARCQFEVFLEDLILPLMVNSARRGDRECHIVVLLEDDVVDWDEEYPPQMGEEYSQTVNSTAMYRFFKYIENRDVAKQVMKERGLKKIRLGIEGYPTYKEKVKKRAGGRAEVIYNYVQRPFIHMSWEKEEAKSRHVDFQCVKSKSVTNLAEATADPVLDAAGNPMLLQVAEGAVSQPEVVGLPMGSDADVDGPMGPGDQDLGPLPSDELPKSLHTRELAPNQRVVTPYNLIELTFHARSNFTIKKSAIEKSYSEALLKISSAYLNKKIPNIPDLKVDGAEEKWNMWNVWRTVLEENEKLARARLAAVEVFQQQIADDAKGLKMHKLQISKKAIDQLLIVQKELQTCVQDVDKTKKFYFDEEHSAHDVRDKAKDIEEKLKKKKGSFFQSITSLQKNSAKVSSKRDALEEKSTGARNDYLLALAAANAHQNRYFVIDLQTTMQYLEQGVYDKVAEYLTLMGRTELLTCLATQNSFGKIRDQAQQLTREYNIQCCCLYYPVLKQHIQYEFEPCDSDPVDRITADHAAATTLGKEARRWSTKIAREVSSIRENNRKLQVLYQLKDAGQKTDPNDPNGPDLDTKIDELKHAIRRAETAKLKAEARIECLRHGGVNVDEFLQEAETLSVQDMPRSASSLSVRTDASGAAVIIKMHITKSQKIIFLALLEQEKQRIEQLTAGWDDPTAVNWDNEEKDEQEMTHETPEMPSNQPIYKCTALYSYTAQNPDELSIVESEQLDVVGEGDGDGWLKARNYRGEEGFVPQNYLDVEREPETTTGLTSQGPGLVQQISFSSVDYTIDDHDAVDPDATLQNVASETIIQNHVGEMEQYCIALYDYDATCDEELSFLEGDIVKVLKKEPHDVDDGWWEGELRGQQGLFPSLVVEPCGPDGCPLTPQENITPPSSAPPVFTPPEIAPEFLLEDEFAQIDGNYITIFIYLYVLFSYRVSHGFMINLSQDQKDQYGSQFGDEKSDEMPGILVVEISDESGDKTEKDPKSGEESANQKDDFGLGVAQIVITAATPMEETEHPFPGVEEIPEGSAKSAEISETEPEASSVASDPNESECKEEEEPTIILDEKEGEEAEEKSTIDELPADSAPFPISSSSGSEAESTSGPSTNENSQSRGTVVEVTEEVTEVMEEEEIAPGKMLVGGRASIPDELQPDQLEKLQSLKESNA</sequence>
<comment type="subcellular location">
    <subcellularLocation>
        <location evidence="1">Cell projection</location>
    </subcellularLocation>
    <subcellularLocation>
        <location evidence="2">Cytoplasmic vesicle</location>
    </subcellularLocation>
</comment>
<keyword evidence="10" id="KW-0968">Cytoplasmic vesicle</keyword>
<evidence type="ECO:0000313" key="17">
    <source>
        <dbReference type="Proteomes" id="UP000078540"/>
    </source>
</evidence>
<dbReference type="SUPFAM" id="SSF103657">
    <property type="entry name" value="BAR/IMD domain-like"/>
    <property type="match status" value="1"/>
</dbReference>
<feature type="region of interest" description="Disordered" evidence="13">
    <location>
        <begin position="1246"/>
        <end position="1354"/>
    </location>
</feature>
<dbReference type="Gene3D" id="2.30.30.40">
    <property type="entry name" value="SH3 Domains"/>
    <property type="match status" value="2"/>
</dbReference>
<feature type="compositionally biased region" description="Low complexity" evidence="13">
    <location>
        <begin position="1320"/>
        <end position="1341"/>
    </location>
</feature>
<evidence type="ECO:0000256" key="8">
    <source>
        <dbReference type="ARBA" id="ARBA00023121"/>
    </source>
</evidence>
<feature type="domain" description="SH3" evidence="14">
    <location>
        <begin position="935"/>
        <end position="996"/>
    </location>
</feature>
<dbReference type="Pfam" id="PF16017">
    <property type="entry name" value="BTB_3"/>
    <property type="match status" value="1"/>
</dbReference>
<dbReference type="SMART" id="SM00326">
    <property type="entry name" value="SH3"/>
    <property type="match status" value="2"/>
</dbReference>
<dbReference type="Pfam" id="PF00018">
    <property type="entry name" value="SH3_1"/>
    <property type="match status" value="2"/>
</dbReference>
<evidence type="ECO:0000313" key="16">
    <source>
        <dbReference type="EMBL" id="KYM76720.1"/>
    </source>
</evidence>
<dbReference type="SUPFAM" id="SSF54695">
    <property type="entry name" value="POZ domain"/>
    <property type="match status" value="1"/>
</dbReference>
<dbReference type="PROSITE" id="PS50002">
    <property type="entry name" value="SH3"/>
    <property type="match status" value="2"/>
</dbReference>
<evidence type="ECO:0000256" key="2">
    <source>
        <dbReference type="ARBA" id="ARBA00004541"/>
    </source>
</evidence>
<evidence type="ECO:0000259" key="15">
    <source>
        <dbReference type="PROSITE" id="PS51741"/>
    </source>
</evidence>
<dbReference type="GO" id="GO:0061024">
    <property type="term" value="P:membrane organization"/>
    <property type="evidence" value="ECO:0007669"/>
    <property type="project" value="UniProtKB-ARBA"/>
</dbReference>
<keyword evidence="3 11" id="KW-0728">SH3 domain</keyword>
<dbReference type="FunFam" id="2.30.30.40:FF:000107">
    <property type="entry name" value="FCH and double SH3 domains 1"/>
    <property type="match status" value="1"/>
</dbReference>
<dbReference type="FunFam" id="2.30.30.40:FF:000033">
    <property type="entry name" value="FCH and double SH3 domains protein 2"/>
    <property type="match status" value="1"/>
</dbReference>
<dbReference type="PRINTS" id="PR00452">
    <property type="entry name" value="SH3DOMAIN"/>
</dbReference>
<dbReference type="SMART" id="SM00225">
    <property type="entry name" value="BTB"/>
    <property type="match status" value="1"/>
</dbReference>
<reference evidence="16 17" key="1">
    <citation type="submission" date="2015-09" db="EMBL/GenBank/DDBJ databases">
        <title>Atta colombica WGS genome.</title>
        <authorList>
            <person name="Nygaard S."/>
            <person name="Hu H."/>
            <person name="Boomsma J."/>
            <person name="Zhang G."/>
        </authorList>
    </citation>
    <scope>NUCLEOTIDE SEQUENCE [LARGE SCALE GENOMIC DNA]</scope>
    <source>
        <strain evidence="16">Treedump-2</strain>
        <tissue evidence="16">Whole body</tissue>
    </source>
</reference>
<evidence type="ECO:0000259" key="14">
    <source>
        <dbReference type="PROSITE" id="PS50002"/>
    </source>
</evidence>
<dbReference type="CDD" id="cd18318">
    <property type="entry name" value="BTB_POZ_KCTD20-like"/>
    <property type="match status" value="1"/>
</dbReference>
<evidence type="ECO:0000256" key="10">
    <source>
        <dbReference type="ARBA" id="ARBA00023329"/>
    </source>
</evidence>
<feature type="region of interest" description="Disordered" evidence="13">
    <location>
        <begin position="1207"/>
        <end position="1232"/>
    </location>
</feature>
<dbReference type="InterPro" id="IPR036028">
    <property type="entry name" value="SH3-like_dom_sf"/>
</dbReference>
<keyword evidence="5" id="KW-0597">Phosphoprotein</keyword>
<evidence type="ECO:0000256" key="11">
    <source>
        <dbReference type="PROSITE-ProRule" id="PRU00192"/>
    </source>
</evidence>
<evidence type="ECO:0000256" key="12">
    <source>
        <dbReference type="PROSITE-ProRule" id="PRU01077"/>
    </source>
</evidence>
<evidence type="ECO:0000256" key="9">
    <source>
        <dbReference type="ARBA" id="ARBA00023273"/>
    </source>
</evidence>
<dbReference type="PANTHER" id="PTHR21637:SF0">
    <property type="entry name" value="AT10158P"/>
    <property type="match status" value="1"/>
</dbReference>
<dbReference type="InterPro" id="IPR027267">
    <property type="entry name" value="AH/BAR_dom_sf"/>
</dbReference>
<feature type="compositionally biased region" description="Low complexity" evidence="13">
    <location>
        <begin position="85"/>
        <end position="99"/>
    </location>
</feature>
<dbReference type="CDD" id="cd11761">
    <property type="entry name" value="SH3_FCHSD_1"/>
    <property type="match status" value="1"/>
</dbReference>
<dbReference type="InterPro" id="IPR000210">
    <property type="entry name" value="BTB/POZ_dom"/>
</dbReference>
<dbReference type="InterPro" id="IPR039885">
    <property type="entry name" value="BTBD10/KCTD20_BTB/POZ"/>
</dbReference>
<dbReference type="GO" id="GO:0042327">
    <property type="term" value="P:positive regulation of phosphorylation"/>
    <property type="evidence" value="ECO:0007669"/>
    <property type="project" value="TreeGrafter"/>
</dbReference>
<dbReference type="PROSITE" id="PS51741">
    <property type="entry name" value="F_BAR"/>
    <property type="match status" value="1"/>
</dbReference>
<feature type="compositionally biased region" description="Basic and acidic residues" evidence="13">
    <location>
        <begin position="1388"/>
        <end position="1400"/>
    </location>
</feature>
<dbReference type="PANTHER" id="PTHR21637">
    <property type="entry name" value="BTB/POZ DOMAIN-CONTAINING PROTEIN 10-RELATED"/>
    <property type="match status" value="1"/>
</dbReference>
<feature type="region of interest" description="Disordered" evidence="13">
    <location>
        <begin position="1"/>
        <end position="28"/>
    </location>
</feature>
<keyword evidence="7 12" id="KW-0175">Coiled coil</keyword>
<feature type="compositionally biased region" description="Polar residues" evidence="13">
    <location>
        <begin position="100"/>
        <end position="114"/>
    </location>
</feature>
<feature type="domain" description="F-BAR" evidence="15">
    <location>
        <begin position="469"/>
        <end position="718"/>
    </location>
</feature>
<dbReference type="InterPro" id="IPR001452">
    <property type="entry name" value="SH3_domain"/>
</dbReference>
<keyword evidence="4" id="KW-0963">Cytoplasm</keyword>
<dbReference type="InterPro" id="IPR011333">
    <property type="entry name" value="SKP1/BTB/POZ_sf"/>
</dbReference>
<dbReference type="InterPro" id="IPR035460">
    <property type="entry name" value="FCHSD_SH3_1"/>
</dbReference>
<evidence type="ECO:0000256" key="4">
    <source>
        <dbReference type="ARBA" id="ARBA00022490"/>
    </source>
</evidence>
<dbReference type="GO" id="GO:0031410">
    <property type="term" value="C:cytoplasmic vesicle"/>
    <property type="evidence" value="ECO:0007669"/>
    <property type="project" value="UniProtKB-SubCell"/>
</dbReference>
<evidence type="ECO:0000256" key="13">
    <source>
        <dbReference type="SAM" id="MobiDB-lite"/>
    </source>
</evidence>
<feature type="compositionally biased region" description="Basic and acidic residues" evidence="13">
    <location>
        <begin position="1211"/>
        <end position="1232"/>
    </location>
</feature>
<dbReference type="SUPFAM" id="SSF50044">
    <property type="entry name" value="SH3-domain"/>
    <property type="match status" value="2"/>
</dbReference>
<dbReference type="Proteomes" id="UP000078540">
    <property type="component" value="Unassembled WGS sequence"/>
</dbReference>
<keyword evidence="8" id="KW-0446">Lipid-binding</keyword>
<feature type="region of interest" description="Disordered" evidence="13">
    <location>
        <begin position="1369"/>
        <end position="1400"/>
    </location>
</feature>
<feature type="domain" description="SH3" evidence="14">
    <location>
        <begin position="1050"/>
        <end position="1113"/>
    </location>
</feature>
<evidence type="ECO:0000256" key="7">
    <source>
        <dbReference type="ARBA" id="ARBA00023054"/>
    </source>
</evidence>
<dbReference type="GO" id="GO:0008289">
    <property type="term" value="F:lipid binding"/>
    <property type="evidence" value="ECO:0007669"/>
    <property type="project" value="UniProtKB-KW"/>
</dbReference>
<dbReference type="FunFam" id="1.20.1270.60:FF:000039">
    <property type="entry name" value="FCH and double SH3 domains protein"/>
    <property type="match status" value="1"/>
</dbReference>
<dbReference type="Pfam" id="PF00611">
    <property type="entry name" value="FCH"/>
    <property type="match status" value="1"/>
</dbReference>